<evidence type="ECO:0000313" key="16">
    <source>
        <dbReference type="Proteomes" id="UP000283543"/>
    </source>
</evidence>
<keyword evidence="5" id="KW-0256">Endoplasmic reticulum</keyword>
<evidence type="ECO:0000256" key="3">
    <source>
        <dbReference type="ARBA" id="ARBA00022448"/>
    </source>
</evidence>
<dbReference type="GO" id="GO:0005459">
    <property type="term" value="F:UDP-galactose transmembrane transporter activity"/>
    <property type="evidence" value="ECO:0007669"/>
    <property type="project" value="TreeGrafter"/>
</dbReference>
<evidence type="ECO:0000313" key="15">
    <source>
        <dbReference type="Proteomes" id="UP000266643"/>
    </source>
</evidence>
<evidence type="ECO:0008006" key="17">
    <source>
        <dbReference type="Google" id="ProtNLM"/>
    </source>
</evidence>
<feature type="transmembrane region" description="Helical" evidence="8">
    <location>
        <begin position="238"/>
        <end position="258"/>
    </location>
</feature>
<dbReference type="InterPro" id="IPR037185">
    <property type="entry name" value="EmrE-like"/>
</dbReference>
<evidence type="ECO:0000313" key="10">
    <source>
        <dbReference type="EMBL" id="RHY11561.1"/>
    </source>
</evidence>
<evidence type="ECO:0000256" key="5">
    <source>
        <dbReference type="ARBA" id="ARBA00022824"/>
    </source>
</evidence>
<dbReference type="VEuPathDB" id="FungiDB:H257_02054"/>
<feature type="transmembrane region" description="Helical" evidence="8">
    <location>
        <begin position="303"/>
        <end position="325"/>
    </location>
</feature>
<evidence type="ECO:0000256" key="7">
    <source>
        <dbReference type="ARBA" id="ARBA00023136"/>
    </source>
</evidence>
<dbReference type="InterPro" id="IPR013657">
    <property type="entry name" value="SCL35B1-4/HUT1"/>
</dbReference>
<feature type="transmembrane region" description="Helical" evidence="8">
    <location>
        <begin position="137"/>
        <end position="158"/>
    </location>
</feature>
<evidence type="ECO:0000313" key="14">
    <source>
        <dbReference type="Proteomes" id="UP000266239"/>
    </source>
</evidence>
<evidence type="ECO:0000256" key="4">
    <source>
        <dbReference type="ARBA" id="ARBA00022692"/>
    </source>
</evidence>
<dbReference type="GO" id="GO:0005460">
    <property type="term" value="F:UDP-glucose transmembrane transporter activity"/>
    <property type="evidence" value="ECO:0007669"/>
    <property type="project" value="TreeGrafter"/>
</dbReference>
<dbReference type="GO" id="GO:0000139">
    <property type="term" value="C:Golgi membrane"/>
    <property type="evidence" value="ECO:0007669"/>
    <property type="project" value="TreeGrafter"/>
</dbReference>
<evidence type="ECO:0000313" key="13">
    <source>
        <dbReference type="Proteomes" id="UP000265427"/>
    </source>
</evidence>
<feature type="transmembrane region" description="Helical" evidence="8">
    <location>
        <begin position="332"/>
        <end position="354"/>
    </location>
</feature>
<evidence type="ECO:0000313" key="9">
    <source>
        <dbReference type="EMBL" id="RHY06307.1"/>
    </source>
</evidence>
<accession>A0A397AKX1</accession>
<evidence type="ECO:0000313" key="11">
    <source>
        <dbReference type="EMBL" id="RHY47894.1"/>
    </source>
</evidence>
<dbReference type="EMBL" id="QUTD01008015">
    <property type="protein sequence ID" value="RHY47894.1"/>
    <property type="molecule type" value="Genomic_DNA"/>
</dbReference>
<proteinExistence type="inferred from homology"/>
<keyword evidence="6 8" id="KW-1133">Transmembrane helix</keyword>
<dbReference type="Proteomes" id="UP000265427">
    <property type="component" value="Unassembled WGS sequence"/>
</dbReference>
<dbReference type="AlphaFoldDB" id="A0A397AKX1"/>
<keyword evidence="7 8" id="KW-0472">Membrane</keyword>
<dbReference type="PANTHER" id="PTHR10778:SF10">
    <property type="entry name" value="SOLUTE CARRIER FAMILY 35 MEMBER B1"/>
    <property type="match status" value="1"/>
</dbReference>
<feature type="transmembrane region" description="Helical" evidence="8">
    <location>
        <begin position="190"/>
        <end position="208"/>
    </location>
</feature>
<feature type="transmembrane region" description="Helical" evidence="8">
    <location>
        <begin position="360"/>
        <end position="378"/>
    </location>
</feature>
<comment type="similarity">
    <text evidence="2">Belongs to the nucleotide-sugar transporter family. SLC35B subfamily.</text>
</comment>
<protein>
    <recommendedName>
        <fullName evidence="17">Sugar phosphate transporter domain-containing protein</fullName>
    </recommendedName>
</protein>
<dbReference type="Proteomes" id="UP000266643">
    <property type="component" value="Unassembled WGS sequence"/>
</dbReference>
<evidence type="ECO:0000313" key="12">
    <source>
        <dbReference type="EMBL" id="RHY56153.1"/>
    </source>
</evidence>
<dbReference type="Pfam" id="PF08449">
    <property type="entry name" value="UAA"/>
    <property type="match status" value="1"/>
</dbReference>
<evidence type="ECO:0000256" key="2">
    <source>
        <dbReference type="ARBA" id="ARBA00010694"/>
    </source>
</evidence>
<comment type="caution">
    <text evidence="9">The sequence shown here is derived from an EMBL/GenBank/DDBJ whole genome shotgun (WGS) entry which is preliminary data.</text>
</comment>
<feature type="transmembrane region" description="Helical" evidence="8">
    <location>
        <begin position="270"/>
        <end position="291"/>
    </location>
</feature>
<dbReference type="Proteomes" id="UP000283543">
    <property type="component" value="Unassembled WGS sequence"/>
</dbReference>
<gene>
    <name evidence="9" type="ORF">DYB25_002774</name>
    <name evidence="11" type="ORF">DYB30_002514</name>
    <name evidence="12" type="ORF">DYB34_000462</name>
    <name evidence="10" type="ORF">DYB36_002407</name>
</gene>
<evidence type="ECO:0000256" key="8">
    <source>
        <dbReference type="SAM" id="Phobius"/>
    </source>
</evidence>
<dbReference type="EMBL" id="QUTA01007647">
    <property type="protein sequence ID" value="RHY06307.1"/>
    <property type="molecule type" value="Genomic_DNA"/>
</dbReference>
<organism evidence="9 14">
    <name type="scientific">Aphanomyces astaci</name>
    <name type="common">Crayfish plague agent</name>
    <dbReference type="NCBI Taxonomy" id="112090"/>
    <lineage>
        <taxon>Eukaryota</taxon>
        <taxon>Sar</taxon>
        <taxon>Stramenopiles</taxon>
        <taxon>Oomycota</taxon>
        <taxon>Saprolegniomycetes</taxon>
        <taxon>Saprolegniales</taxon>
        <taxon>Verrucalvaceae</taxon>
        <taxon>Aphanomyces</taxon>
    </lineage>
</organism>
<dbReference type="SUPFAM" id="SSF103481">
    <property type="entry name" value="Multidrug resistance efflux transporter EmrE"/>
    <property type="match status" value="1"/>
</dbReference>
<dbReference type="EMBL" id="QUSZ01005018">
    <property type="protein sequence ID" value="RHY11561.1"/>
    <property type="molecule type" value="Genomic_DNA"/>
</dbReference>
<evidence type="ECO:0000256" key="6">
    <source>
        <dbReference type="ARBA" id="ARBA00022989"/>
    </source>
</evidence>
<name>A0A397AKX1_APHAT</name>
<feature type="transmembrane region" description="Helical" evidence="8">
    <location>
        <begin position="104"/>
        <end position="125"/>
    </location>
</feature>
<dbReference type="Proteomes" id="UP000266239">
    <property type="component" value="Unassembled WGS sequence"/>
</dbReference>
<sequence>MGCHDGQIMTMPSDLERATSAIVLCTDKHAPESLDASNLLAGDSCCRQAATSTTSECSLQLSPPSKPASQLSLMLFVFTGIMASFTINGMALESLTNVHAIGEQSLTMITAFLYAVVAIGLKKVSQEPKSTLPAKDYIFLSVLSYTSTLASVLALRYVSFITRILGKSCKSIPVMLLGVVLGKRYEVKKYVSVVFLSLGVAVFLVGSAHHSPATTLHSASTAQDIQPPRPVDADPTDLAIGMALLVVSLLCDGATGALEDKYMHDYAVGTFDLMFQLSGYKALWAAVGVVASGELPDVVSTVTVSIMPLLALSLSGAIGQAFLFFSINKFGALTTAIVGTVRKVLSVALSVVLFHHVLSGIQLVGLAVVFGAIGLNWVRFDVGAWAKYVSRCSAGRPKGHVAPGEDEVEMVLLMPPSNMESHPCETTLECDDEVNMKGGVGTVKAMQALVRWDQVSATSTRCCSSTTTV</sequence>
<dbReference type="GO" id="GO:0005789">
    <property type="term" value="C:endoplasmic reticulum membrane"/>
    <property type="evidence" value="ECO:0007669"/>
    <property type="project" value="UniProtKB-SubCell"/>
</dbReference>
<comment type="subcellular location">
    <subcellularLocation>
        <location evidence="1">Endoplasmic reticulum membrane</location>
        <topology evidence="1">Multi-pass membrane protein</topology>
    </subcellularLocation>
</comment>
<keyword evidence="3" id="KW-0813">Transport</keyword>
<feature type="transmembrane region" description="Helical" evidence="8">
    <location>
        <begin position="71"/>
        <end position="92"/>
    </location>
</feature>
<dbReference type="PANTHER" id="PTHR10778">
    <property type="entry name" value="SOLUTE CARRIER FAMILY 35 MEMBER B"/>
    <property type="match status" value="1"/>
</dbReference>
<reference evidence="13 14" key="1">
    <citation type="submission" date="2018-08" db="EMBL/GenBank/DDBJ databases">
        <title>Aphanomyces genome sequencing and annotation.</title>
        <authorList>
            <person name="Minardi D."/>
            <person name="Oidtmann B."/>
            <person name="Van Der Giezen M."/>
            <person name="Studholme D.J."/>
        </authorList>
    </citation>
    <scope>NUCLEOTIDE SEQUENCE [LARGE SCALE GENOMIC DNA]</scope>
    <source>
        <strain evidence="11 15">D2</strain>
        <strain evidence="10 13">Kv</strain>
        <strain evidence="12 16">Si</strain>
        <strain evidence="9 14">Yx</strain>
    </source>
</reference>
<keyword evidence="4 8" id="KW-0812">Transmembrane</keyword>
<evidence type="ECO:0000256" key="1">
    <source>
        <dbReference type="ARBA" id="ARBA00004477"/>
    </source>
</evidence>
<dbReference type="EMBL" id="QUTB01005328">
    <property type="protein sequence ID" value="RHY56153.1"/>
    <property type="molecule type" value="Genomic_DNA"/>
</dbReference>